<sequence length="142" mass="15659">MLLLSNSNATLGAFQRPSLARYAWCATPQARIASCVGSAKSQGGLSHPRKSSSGRFVTASYHNLPVLPGRRRRSVVPPGLASYETFGSIDRTGAAQVLQVLRWNGVANRARRFCHERTERPLRRCVGPTRIPPCRTSQSIWK</sequence>
<dbReference type="Proteomes" id="UP000246085">
    <property type="component" value="Chromosome BRAD3257"/>
</dbReference>
<reference evidence="1 2" key="1">
    <citation type="submission" date="2018-03" db="EMBL/GenBank/DDBJ databases">
        <authorList>
            <person name="Gully D."/>
        </authorList>
    </citation>
    <scope>NUCLEOTIDE SEQUENCE [LARGE SCALE GENOMIC DNA]</scope>
    <source>
        <strain evidence="1">ORS3257</strain>
    </source>
</reference>
<gene>
    <name evidence="1" type="ORF">BRAD3257_4219</name>
</gene>
<protein>
    <submittedName>
        <fullName evidence="1">Uncharacterized protein</fullName>
    </submittedName>
</protein>
<dbReference type="EMBL" id="LS398110">
    <property type="protein sequence ID" value="SPP95222.1"/>
    <property type="molecule type" value="Genomic_DNA"/>
</dbReference>
<dbReference type="KEGG" id="bvz:BRAD3257_4219"/>
<proteinExistence type="predicted"/>
<accession>A0A2U3Q1G1</accession>
<evidence type="ECO:0000313" key="2">
    <source>
        <dbReference type="Proteomes" id="UP000246085"/>
    </source>
</evidence>
<dbReference type="AlphaFoldDB" id="A0A2U3Q1G1"/>
<evidence type="ECO:0000313" key="1">
    <source>
        <dbReference type="EMBL" id="SPP95222.1"/>
    </source>
</evidence>
<name>A0A2U3Q1G1_9BRAD</name>
<organism evidence="1 2">
    <name type="scientific">Bradyrhizobium vignae</name>
    <dbReference type="NCBI Taxonomy" id="1549949"/>
    <lineage>
        <taxon>Bacteria</taxon>
        <taxon>Pseudomonadati</taxon>
        <taxon>Pseudomonadota</taxon>
        <taxon>Alphaproteobacteria</taxon>
        <taxon>Hyphomicrobiales</taxon>
        <taxon>Nitrobacteraceae</taxon>
        <taxon>Bradyrhizobium</taxon>
    </lineage>
</organism>